<evidence type="ECO:0000313" key="2">
    <source>
        <dbReference type="EMBL" id="KHF24235.1"/>
    </source>
</evidence>
<accession>A0A0B0H528</accession>
<dbReference type="SMART" id="SM00869">
    <property type="entry name" value="Autotransporter"/>
    <property type="match status" value="1"/>
</dbReference>
<dbReference type="SMART" id="SM00710">
    <property type="entry name" value="PbH1"/>
    <property type="match status" value="13"/>
</dbReference>
<organism evidence="2 3">
    <name type="scientific">Solemya velum gill symbiont</name>
    <dbReference type="NCBI Taxonomy" id="2340"/>
    <lineage>
        <taxon>Bacteria</taxon>
        <taxon>Pseudomonadati</taxon>
        <taxon>Pseudomonadota</taxon>
        <taxon>Gammaproteobacteria</taxon>
        <taxon>sulfur-oxidizing symbionts</taxon>
    </lineage>
</organism>
<dbReference type="EMBL" id="JRAA01000003">
    <property type="protein sequence ID" value="KHF24235.1"/>
    <property type="molecule type" value="Genomic_DNA"/>
</dbReference>
<dbReference type="PROSITE" id="PS51208">
    <property type="entry name" value="AUTOTRANSPORTER"/>
    <property type="match status" value="1"/>
</dbReference>
<dbReference type="SUPFAM" id="SSF103515">
    <property type="entry name" value="Autotransporter"/>
    <property type="match status" value="1"/>
</dbReference>
<dbReference type="Gene3D" id="2.40.128.130">
    <property type="entry name" value="Autotransporter beta-domain"/>
    <property type="match status" value="1"/>
</dbReference>
<proteinExistence type="predicted"/>
<feature type="domain" description="Autotransporter" evidence="1">
    <location>
        <begin position="1101"/>
        <end position="1384"/>
    </location>
</feature>
<dbReference type="STRING" id="2340.JV46_26760"/>
<name>A0A0B0H528_SOVGS</name>
<reference evidence="2 3" key="1">
    <citation type="journal article" date="2014" name="BMC Genomics">
        <title>The genome of the intracellular bacterium of the coastal bivalve, Solemya velum: a blueprint for thriving in and out of symbiosis.</title>
        <authorList>
            <person name="Dmytrenko O."/>
            <person name="Russell S.L."/>
            <person name="Loo W.T."/>
            <person name="Fontanez K.M."/>
            <person name="Liao L."/>
            <person name="Roeselers G."/>
            <person name="Sharma R."/>
            <person name="Stewart F.J."/>
            <person name="Newton I.L."/>
            <person name="Woyke T."/>
            <person name="Wu D."/>
            <person name="Lang J.M."/>
            <person name="Eisen J.A."/>
            <person name="Cavanaugh C.M."/>
        </authorList>
    </citation>
    <scope>NUCLEOTIDE SEQUENCE [LARGE SCALE GENOMIC DNA]</scope>
    <source>
        <strain evidence="2 3">WH</strain>
    </source>
</reference>
<dbReference type="Proteomes" id="UP000030856">
    <property type="component" value="Unassembled WGS sequence"/>
</dbReference>
<evidence type="ECO:0000259" key="1">
    <source>
        <dbReference type="PROSITE" id="PS51208"/>
    </source>
</evidence>
<sequence>MNHKASLNQNKSVEPNSLQGMRRTATAIAVASVLSVATLPQATAGFSYGSGDTIAITGPVTAHNNDGSDLVNVNAYFADDISGSYGVLLRGDSGASSNTITNNGYDADVSGSAAAIEVGYIPGPDDVRAHNNTITNSGRMEGSGGRAVPTGRTGVAPRIVITPPGTYLQYEGTVHITAFAAENNTDADAEVDNNLIENSGTISGDGTLAVHLGSFAYVSGSSAHKGTAEVGNNSVNNSGGIVSDSTGVQFLSIAGGFSGTHAEATVNDNVVSNAYDGDINGGMLSGIDMTAIAATSSSCCGPQGNADASVEGNSNTNDGYAGDSLLSGASMNAIAASGYMPFARADAEVNSNEITNAENANIEGKYNGIALRAAGEDIKYAGDVAVNSNMISNDGTVFASEDQFADSAVKLASYGNLANMFSKDDGHGLPFANDTDVNSNTITNSSTGDMVNSAWMVRDSAVSLRADSSTGDRYDTPFSGSSSAEVNSNSIENHGFIGSFAQYNFGGGIELTADAGGDAYEYDYISSGGFIDHEERIGVSAGTADVNKNTVSNTSSDTIAVGGYVLFDADGIELNADASASAETYIDISGGFSDASGSADSLAFAGDADVNNNQVENSGSIEVTGYMGEDSQGIVLAADAWAYANSDVTAQSSGSSSADSFGMASGGTTFVNNNDVINSGDILTSGEDFPSQYMQGILLTSSASAFAYSEATAVSGGGNGDASGGATAMAGTAEVHNNNVVNSGTISTDGEDSSGIELSAFAWADADVDLSGSSTTDSDGTTASGGFASVANNTITNSGDITTAGGRGASSTGILLYADVSAWAERFSDDTDGSDVARAGIAEITGNSVDNSGVIDAWEGIVLEARASAFADNYARSGEAYLTDNTITNSGTIIADNVGIAIRGEASGSVINTIFTHGNSVDNSGSMEVYNGSGIIVGEEAPSGSGSYTWDNTINNTGTILAGEDTAIGIYGDAEYYGSGGSGSSGSNTLILGAPGFIAGDIILDGDANVDVTLTSGAGNSVAWTFDDSGSNGPSLPVMTDGPLPWFTDSNSGGSTWATIDPTAFAAAHNQVADLAGMASGMQFGSMGQDDSGMASGDPMTSMDDGGLWLAIEAGESDYDGDGVTTLDQETTLTGIAAGYSAKLNPETRVGAMLGYGKSELEVDSNIGIATVKSYESEQDGIFGGIYGRAKLGSIYLDLALNAGWQSHDQARLVNDNLQNDGTDFANASYDSFWFSPEIGVMLPIMVSDTLTVTPNLRARYVSQSIDGYTEKDSNSNATVDDIDIGVTELRGGLDVTHRTSVMALTGTIGYMSRSGSGDDSVNITMILDNNDVGFNYSDVDAAYGGISFAYKMNEATTLKLNASVTVGDDIDAASASASVNMKF</sequence>
<dbReference type="InterPro" id="IPR036709">
    <property type="entry name" value="Autotransporte_beta_dom_sf"/>
</dbReference>
<protein>
    <submittedName>
        <fullName evidence="2">Outer membrane autotransporter barrel domain-containing protein</fullName>
    </submittedName>
</protein>
<dbReference type="Pfam" id="PF03797">
    <property type="entry name" value="Autotransporter"/>
    <property type="match status" value="1"/>
</dbReference>
<dbReference type="RefSeq" id="WP_043118307.1">
    <property type="nucleotide sequence ID" value="NZ_JRAA01000003.1"/>
</dbReference>
<dbReference type="OrthoDB" id="6194713at2"/>
<dbReference type="InterPro" id="IPR006626">
    <property type="entry name" value="PbH1"/>
</dbReference>
<keyword evidence="3" id="KW-1185">Reference proteome</keyword>
<dbReference type="eggNOG" id="ENOG50349T1">
    <property type="taxonomic scope" value="Bacteria"/>
</dbReference>
<evidence type="ECO:0000313" key="3">
    <source>
        <dbReference type="Proteomes" id="UP000030856"/>
    </source>
</evidence>
<gene>
    <name evidence="2" type="ORF">JV46_26760</name>
</gene>
<comment type="caution">
    <text evidence="2">The sequence shown here is derived from an EMBL/GenBank/DDBJ whole genome shotgun (WGS) entry which is preliminary data.</text>
</comment>
<dbReference type="InterPro" id="IPR005546">
    <property type="entry name" value="Autotransporte_beta"/>
</dbReference>